<dbReference type="InterPro" id="IPR050237">
    <property type="entry name" value="ATP-dep_AMP-bd_enzyme"/>
</dbReference>
<dbReference type="InterPro" id="IPR045851">
    <property type="entry name" value="AMP-bd_C_sf"/>
</dbReference>
<evidence type="ECO:0000259" key="2">
    <source>
        <dbReference type="Pfam" id="PF13193"/>
    </source>
</evidence>
<dbReference type="EMBL" id="JALPRX010000055">
    <property type="protein sequence ID" value="MCK8785349.1"/>
    <property type="molecule type" value="Genomic_DNA"/>
</dbReference>
<dbReference type="GO" id="GO:0016878">
    <property type="term" value="F:acid-thiol ligase activity"/>
    <property type="evidence" value="ECO:0007669"/>
    <property type="project" value="UniProtKB-ARBA"/>
</dbReference>
<dbReference type="InterPro" id="IPR020845">
    <property type="entry name" value="AMP-binding_CS"/>
</dbReference>
<dbReference type="PANTHER" id="PTHR43767:SF1">
    <property type="entry name" value="NONRIBOSOMAL PEPTIDE SYNTHASE PES1 (EUROFUNG)-RELATED"/>
    <property type="match status" value="1"/>
</dbReference>
<dbReference type="InterPro" id="IPR025110">
    <property type="entry name" value="AMP-bd_C"/>
</dbReference>
<evidence type="ECO:0000313" key="3">
    <source>
        <dbReference type="EMBL" id="MCK8785349.1"/>
    </source>
</evidence>
<dbReference type="PANTHER" id="PTHR43767">
    <property type="entry name" value="LONG-CHAIN-FATTY-ACID--COA LIGASE"/>
    <property type="match status" value="1"/>
</dbReference>
<keyword evidence="4" id="KW-1185">Reference proteome</keyword>
<sequence>MPEIRPEAHFGDRVVRCFAPRPPDLHALLAEAAARNPEGEALVQGDARLTYAALESRVARLAGGLAARGIGAGDRVALLLGNRAEFVVALFAAARLGAVFVPLSEREATPGLAYLLAHSGAAVLLHDPAFADRLPPPAETPVLRLRVAVPGPAWDALLDAAPLPPARAGEEDVAALFYSSGTTGRPKGVMLTHLGFVHSAMHYERAMRLGPADRSVVAVPLSHITGTVAQVLALVRAAGTLIVLPQFKAREFLALAARERMTHTLMVPAMYALCLLDPEFARHDLSAWRIGGYGGAPMPEETVRRLAEALPGLGLMNAYGATETTSPATLLAPEDALARRDTVGRAVPCAELRVTDLDGSDLPPGEAGEIRIRGPMVARGYWNDPAATAAAFEAGWWRSGDIGALDAEGFLRVLDRSKDMINRGGLKVYSAEVENALLAHPSVVEAAVVAYPCPVLGERVRAFVVAREPVPEPDELRALCAARLADYKVPERILLRDAPLPRNAAGKVLKRELRMLDETTTEAMP</sequence>
<dbReference type="PROSITE" id="PS00455">
    <property type="entry name" value="AMP_BINDING"/>
    <property type="match status" value="1"/>
</dbReference>
<proteinExistence type="predicted"/>
<feature type="domain" description="AMP-dependent synthetase/ligase" evidence="1">
    <location>
        <begin position="30"/>
        <end position="382"/>
    </location>
</feature>
<evidence type="ECO:0000259" key="1">
    <source>
        <dbReference type="Pfam" id="PF00501"/>
    </source>
</evidence>
<accession>A0A9X1Y7D4</accession>
<dbReference type="Gene3D" id="3.30.300.30">
    <property type="match status" value="1"/>
</dbReference>
<dbReference type="Proteomes" id="UP001139516">
    <property type="component" value="Unassembled WGS sequence"/>
</dbReference>
<dbReference type="AlphaFoldDB" id="A0A9X1Y7D4"/>
<dbReference type="Gene3D" id="3.40.50.12780">
    <property type="entry name" value="N-terminal domain of ligase-like"/>
    <property type="match status" value="1"/>
</dbReference>
<dbReference type="Pfam" id="PF13193">
    <property type="entry name" value="AMP-binding_C"/>
    <property type="match status" value="1"/>
</dbReference>
<organism evidence="3 4">
    <name type="scientific">Roseomonas acroporae</name>
    <dbReference type="NCBI Taxonomy" id="2937791"/>
    <lineage>
        <taxon>Bacteria</taxon>
        <taxon>Pseudomonadati</taxon>
        <taxon>Pseudomonadota</taxon>
        <taxon>Alphaproteobacteria</taxon>
        <taxon>Acetobacterales</taxon>
        <taxon>Roseomonadaceae</taxon>
        <taxon>Roseomonas</taxon>
    </lineage>
</organism>
<dbReference type="InterPro" id="IPR042099">
    <property type="entry name" value="ANL_N_sf"/>
</dbReference>
<feature type="domain" description="AMP-binding enzyme C-terminal" evidence="2">
    <location>
        <begin position="432"/>
        <end position="507"/>
    </location>
</feature>
<reference evidence="3" key="1">
    <citation type="submission" date="2022-04" db="EMBL/GenBank/DDBJ databases">
        <title>Roseomonas acroporae sp. nov., isolated from coral Acropora digitifera.</title>
        <authorList>
            <person name="Sun H."/>
        </authorList>
    </citation>
    <scope>NUCLEOTIDE SEQUENCE</scope>
    <source>
        <strain evidence="3">NAR14</strain>
    </source>
</reference>
<gene>
    <name evidence="3" type="ORF">M0638_13235</name>
</gene>
<comment type="caution">
    <text evidence="3">The sequence shown here is derived from an EMBL/GenBank/DDBJ whole genome shotgun (WGS) entry which is preliminary data.</text>
</comment>
<name>A0A9X1Y7D4_9PROT</name>
<evidence type="ECO:0000313" key="4">
    <source>
        <dbReference type="Proteomes" id="UP001139516"/>
    </source>
</evidence>
<protein>
    <submittedName>
        <fullName evidence="3">AMP-binding protein</fullName>
    </submittedName>
</protein>
<dbReference type="Pfam" id="PF00501">
    <property type="entry name" value="AMP-binding"/>
    <property type="match status" value="1"/>
</dbReference>
<dbReference type="RefSeq" id="WP_248667469.1">
    <property type="nucleotide sequence ID" value="NZ_JALPRX010000055.1"/>
</dbReference>
<dbReference type="SUPFAM" id="SSF56801">
    <property type="entry name" value="Acetyl-CoA synthetase-like"/>
    <property type="match status" value="1"/>
</dbReference>
<dbReference type="InterPro" id="IPR000873">
    <property type="entry name" value="AMP-dep_synth/lig_dom"/>
</dbReference>